<dbReference type="GO" id="GO:0005886">
    <property type="term" value="C:plasma membrane"/>
    <property type="evidence" value="ECO:0007669"/>
    <property type="project" value="UniProtKB-SubCell"/>
</dbReference>
<dbReference type="PANTHER" id="PTHR30250:SF11">
    <property type="entry name" value="O-ANTIGEN TRANSPORTER-RELATED"/>
    <property type="match status" value="1"/>
</dbReference>
<feature type="transmembrane region" description="Helical" evidence="6">
    <location>
        <begin position="137"/>
        <end position="159"/>
    </location>
</feature>
<evidence type="ECO:0000256" key="5">
    <source>
        <dbReference type="ARBA" id="ARBA00023136"/>
    </source>
</evidence>
<evidence type="ECO:0000256" key="3">
    <source>
        <dbReference type="ARBA" id="ARBA00022692"/>
    </source>
</evidence>
<comment type="subcellular location">
    <subcellularLocation>
        <location evidence="1">Cell membrane</location>
        <topology evidence="1">Multi-pass membrane protein</topology>
    </subcellularLocation>
</comment>
<dbReference type="InterPro" id="IPR050833">
    <property type="entry name" value="Poly_Biosynth_Transport"/>
</dbReference>
<evidence type="ECO:0000313" key="8">
    <source>
        <dbReference type="Proteomes" id="UP000824259"/>
    </source>
</evidence>
<feature type="transmembrane region" description="Helical" evidence="6">
    <location>
        <begin position="314"/>
        <end position="337"/>
    </location>
</feature>
<keyword evidence="4 6" id="KW-1133">Transmembrane helix</keyword>
<reference evidence="7" key="2">
    <citation type="submission" date="2021-04" db="EMBL/GenBank/DDBJ databases">
        <authorList>
            <person name="Gilroy R."/>
        </authorList>
    </citation>
    <scope>NUCLEOTIDE SEQUENCE</scope>
    <source>
        <strain evidence="7">CHK169-11906</strain>
    </source>
</reference>
<evidence type="ECO:0000256" key="4">
    <source>
        <dbReference type="ARBA" id="ARBA00022989"/>
    </source>
</evidence>
<dbReference type="PANTHER" id="PTHR30250">
    <property type="entry name" value="PST FAMILY PREDICTED COLANIC ACID TRANSPORTER"/>
    <property type="match status" value="1"/>
</dbReference>
<feature type="transmembrane region" description="Helical" evidence="6">
    <location>
        <begin position="245"/>
        <end position="266"/>
    </location>
</feature>
<sequence>MRNKWILLKKVEQNLAFFALSKGVAFLAPIFFLKFVTLEEYGVVEFSYAFGSVTAVVASLGLAGAYPYFILKREEHEKRQAFLFYGVPVLILSVVVCLLRWCGVFQVQVSMILLFTLIFALQRIYSAMLKSEGKGYLGVLVDGGYYFILTAAILIVWPLHLTNAVSLLEGMMQVYLLALGVFYLWQFLQVRTKSVRAIIHEDCGEILRFSVHLIISGIVIYWLTSSARIYIKYFLGYEQVGVYSLYYRFAGISVIIYLFLYIAFFQKLYMAESRKMDLYYLAVMGLVLGGCLACFLFAPLLSRFFFGGTNVENIRLFLLLILQMPLWVGISLCEGVVSRENMVRQMNIRIGALVLIFPVVLFLIRHYLSLELFALVNGIFFALAFGSQMLLLRRKGIVLRKCAWFASALLIGLVVVYYIGC</sequence>
<comment type="caution">
    <text evidence="7">The sequence shown here is derived from an EMBL/GenBank/DDBJ whole genome shotgun (WGS) entry which is preliminary data.</text>
</comment>
<feature type="transmembrane region" description="Helical" evidence="6">
    <location>
        <begin position="48"/>
        <end position="70"/>
    </location>
</feature>
<dbReference type="EMBL" id="DWYR01000016">
    <property type="protein sequence ID" value="HJA99149.1"/>
    <property type="molecule type" value="Genomic_DNA"/>
</dbReference>
<feature type="transmembrane region" description="Helical" evidence="6">
    <location>
        <begin position="403"/>
        <end position="420"/>
    </location>
</feature>
<dbReference type="Proteomes" id="UP000824259">
    <property type="component" value="Unassembled WGS sequence"/>
</dbReference>
<feature type="transmembrane region" description="Helical" evidence="6">
    <location>
        <begin position="107"/>
        <end position="125"/>
    </location>
</feature>
<keyword evidence="2" id="KW-1003">Cell membrane</keyword>
<proteinExistence type="predicted"/>
<evidence type="ECO:0000256" key="1">
    <source>
        <dbReference type="ARBA" id="ARBA00004651"/>
    </source>
</evidence>
<evidence type="ECO:0008006" key="9">
    <source>
        <dbReference type="Google" id="ProtNLM"/>
    </source>
</evidence>
<evidence type="ECO:0000313" key="7">
    <source>
        <dbReference type="EMBL" id="HJA99149.1"/>
    </source>
</evidence>
<name>A0A9D2L4H9_9BACT</name>
<feature type="transmembrane region" description="Helical" evidence="6">
    <location>
        <begin position="206"/>
        <end position="225"/>
    </location>
</feature>
<reference evidence="7" key="1">
    <citation type="journal article" date="2021" name="PeerJ">
        <title>Extensive microbial diversity within the chicken gut microbiome revealed by metagenomics and culture.</title>
        <authorList>
            <person name="Gilroy R."/>
            <person name="Ravi A."/>
            <person name="Getino M."/>
            <person name="Pursley I."/>
            <person name="Horton D.L."/>
            <person name="Alikhan N.F."/>
            <person name="Baker D."/>
            <person name="Gharbi K."/>
            <person name="Hall N."/>
            <person name="Watson M."/>
            <person name="Adriaenssens E.M."/>
            <person name="Foster-Nyarko E."/>
            <person name="Jarju S."/>
            <person name="Secka A."/>
            <person name="Antonio M."/>
            <person name="Oren A."/>
            <person name="Chaudhuri R.R."/>
            <person name="La Ragione R."/>
            <person name="Hildebrand F."/>
            <person name="Pallen M.J."/>
        </authorList>
    </citation>
    <scope>NUCLEOTIDE SEQUENCE</scope>
    <source>
        <strain evidence="7">CHK169-11906</strain>
    </source>
</reference>
<keyword evidence="3 6" id="KW-0812">Transmembrane</keyword>
<keyword evidence="5 6" id="KW-0472">Membrane</keyword>
<feature type="transmembrane region" description="Helical" evidence="6">
    <location>
        <begin position="349"/>
        <end position="368"/>
    </location>
</feature>
<evidence type="ECO:0000256" key="6">
    <source>
        <dbReference type="SAM" id="Phobius"/>
    </source>
</evidence>
<feature type="transmembrane region" description="Helical" evidence="6">
    <location>
        <begin position="278"/>
        <end position="302"/>
    </location>
</feature>
<accession>A0A9D2L4H9</accession>
<protein>
    <recommendedName>
        <fullName evidence="9">Polysaccharide biosynthesis protein</fullName>
    </recommendedName>
</protein>
<organism evidence="7 8">
    <name type="scientific">Candidatus Alistipes avicola</name>
    <dbReference type="NCBI Taxonomy" id="2838432"/>
    <lineage>
        <taxon>Bacteria</taxon>
        <taxon>Pseudomonadati</taxon>
        <taxon>Bacteroidota</taxon>
        <taxon>Bacteroidia</taxon>
        <taxon>Bacteroidales</taxon>
        <taxon>Rikenellaceae</taxon>
        <taxon>Alistipes</taxon>
    </lineage>
</organism>
<feature type="transmembrane region" description="Helical" evidence="6">
    <location>
        <begin position="165"/>
        <end position="185"/>
    </location>
</feature>
<gene>
    <name evidence="7" type="ORF">H9779_06090</name>
</gene>
<feature type="transmembrane region" description="Helical" evidence="6">
    <location>
        <begin position="374"/>
        <end position="391"/>
    </location>
</feature>
<dbReference type="AlphaFoldDB" id="A0A9D2L4H9"/>
<feature type="transmembrane region" description="Helical" evidence="6">
    <location>
        <begin position="82"/>
        <end position="101"/>
    </location>
</feature>
<evidence type="ECO:0000256" key="2">
    <source>
        <dbReference type="ARBA" id="ARBA00022475"/>
    </source>
</evidence>
<feature type="transmembrane region" description="Helical" evidence="6">
    <location>
        <begin position="15"/>
        <end position="36"/>
    </location>
</feature>